<dbReference type="AlphaFoldDB" id="A0A918D1I5"/>
<gene>
    <name evidence="3" type="primary">spoIIM</name>
    <name evidence="3" type="ORF">GCM10007971_16820</name>
</gene>
<evidence type="ECO:0000313" key="4">
    <source>
        <dbReference type="Proteomes" id="UP000624041"/>
    </source>
</evidence>
<evidence type="ECO:0000256" key="2">
    <source>
        <dbReference type="SAM" id="Phobius"/>
    </source>
</evidence>
<comment type="caution">
    <text evidence="3">The sequence shown here is derived from an EMBL/GenBank/DDBJ whole genome shotgun (WGS) entry which is preliminary data.</text>
</comment>
<feature type="transmembrane region" description="Helical" evidence="2">
    <location>
        <begin position="138"/>
        <end position="162"/>
    </location>
</feature>
<organism evidence="3 4">
    <name type="scientific">Oceanobacillus indicireducens</name>
    <dbReference type="NCBI Taxonomy" id="1004261"/>
    <lineage>
        <taxon>Bacteria</taxon>
        <taxon>Bacillati</taxon>
        <taxon>Bacillota</taxon>
        <taxon>Bacilli</taxon>
        <taxon>Bacillales</taxon>
        <taxon>Bacillaceae</taxon>
        <taxon>Oceanobacillus</taxon>
    </lineage>
</organism>
<proteinExistence type="predicted"/>
<evidence type="ECO:0000256" key="1">
    <source>
        <dbReference type="PIRNR" id="PIRNR038973"/>
    </source>
</evidence>
<feature type="transmembrane region" description="Helical" evidence="2">
    <location>
        <begin position="174"/>
        <end position="198"/>
    </location>
</feature>
<dbReference type="NCBIfam" id="TIGR02831">
    <property type="entry name" value="spo_II_M"/>
    <property type="match status" value="1"/>
</dbReference>
<dbReference type="PIRSF" id="PIRSF038973">
    <property type="entry name" value="SpoIIM"/>
    <property type="match status" value="1"/>
</dbReference>
<dbReference type="GO" id="GO:0005886">
    <property type="term" value="C:plasma membrane"/>
    <property type="evidence" value="ECO:0007669"/>
    <property type="project" value="UniProtKB-SubCell"/>
</dbReference>
<feature type="transmembrane region" description="Helical" evidence="2">
    <location>
        <begin position="12"/>
        <end position="37"/>
    </location>
</feature>
<feature type="transmembrane region" description="Helical" evidence="2">
    <location>
        <begin position="81"/>
        <end position="104"/>
    </location>
</feature>
<dbReference type="GO" id="GO:0030435">
    <property type="term" value="P:sporulation resulting in formation of a cellular spore"/>
    <property type="evidence" value="ECO:0007669"/>
    <property type="project" value="UniProtKB-KW"/>
</dbReference>
<accession>A0A918D1I5</accession>
<evidence type="ECO:0000313" key="3">
    <source>
        <dbReference type="EMBL" id="GGN56657.1"/>
    </source>
</evidence>
<name>A0A918D1I5_9BACI</name>
<dbReference type="RefSeq" id="WP_188856795.1">
    <property type="nucleotide sequence ID" value="NZ_BMOS01000009.1"/>
</dbReference>
<keyword evidence="2" id="KW-1133">Transmembrane helix</keyword>
<dbReference type="Proteomes" id="UP000624041">
    <property type="component" value="Unassembled WGS sequence"/>
</dbReference>
<keyword evidence="1" id="KW-1003">Cell membrane</keyword>
<dbReference type="EMBL" id="BMOS01000009">
    <property type="protein sequence ID" value="GGN56657.1"/>
    <property type="molecule type" value="Genomic_DNA"/>
</dbReference>
<keyword evidence="1 2" id="KW-0472">Membrane</keyword>
<protein>
    <recommendedName>
        <fullName evidence="1">Stage II sporulation protein M</fullName>
    </recommendedName>
</protein>
<keyword evidence="4" id="KW-1185">Reference proteome</keyword>
<keyword evidence="1" id="KW-0749">Sporulation</keyword>
<dbReference type="InterPro" id="IPR002798">
    <property type="entry name" value="SpoIIM-like"/>
</dbReference>
<reference evidence="3" key="1">
    <citation type="journal article" date="2014" name="Int. J. Syst. Evol. Microbiol.">
        <title>Complete genome sequence of Corynebacterium casei LMG S-19264T (=DSM 44701T), isolated from a smear-ripened cheese.</title>
        <authorList>
            <consortium name="US DOE Joint Genome Institute (JGI-PGF)"/>
            <person name="Walter F."/>
            <person name="Albersmeier A."/>
            <person name="Kalinowski J."/>
            <person name="Ruckert C."/>
        </authorList>
    </citation>
    <scope>NUCLEOTIDE SEQUENCE</scope>
    <source>
        <strain evidence="3">JCM 17251</strain>
    </source>
</reference>
<comment type="subunit">
    <text evidence="1">Component of the MPD complex composed of SpoIIM, SpoIIP and SpoIID.</text>
</comment>
<comment type="subcellular location">
    <subcellularLocation>
        <location evidence="1">Cell membrane</location>
        <topology evidence="1">Multi-pass membrane protein</topology>
    </subcellularLocation>
    <text evidence="1">Localizes to the sporulation septum and to the second division site within the mother cell. Before the start of engulfment localizes to the septal midpoint, then spreads throughout the septum prior to becoming enriched at the leading edge of the engulfing membrane, where it remains until the completion of membrane migration. Some remain partially trapped at the septum during engulfment and upon completion of engulfment become dispersed in the outer forespore membrane. Localization of the MPD complex to the septal membrane is dependent on SpoIIB.</text>
</comment>
<keyword evidence="1 2" id="KW-0812">Transmembrane</keyword>
<comment type="function">
    <text evidence="1">Required for complete septum migration and engulfment of the forespore compartment during sporulation. Required for stabilizing and recruiting of SpoIIP to the septal membrane.</text>
</comment>
<dbReference type="Pfam" id="PF01944">
    <property type="entry name" value="SpoIIM"/>
    <property type="match status" value="1"/>
</dbReference>
<sequence length="212" mass="24500">MQEFKLRFANHIRTYAIIYLFMCILLLTGIIFGALLVNSMNFIQKQDLFFYLERFFNHTLDEKDVDRFIVWKDSFYFHLKYLLLLFVLGLSVIGLPVIWILLFIKGLVIGFSVGFIVNQLGSEGLLFSTLTIAPHNLIAIPIYIFAGTMAMIFALFSLRKIFSRRNVDSLWQPFVNYIVIFSILIIVSIGASFVEVYISGGLMETLIKSFYL</sequence>
<reference evidence="3" key="2">
    <citation type="submission" date="2020-09" db="EMBL/GenBank/DDBJ databases">
        <authorList>
            <person name="Sun Q."/>
            <person name="Ohkuma M."/>
        </authorList>
    </citation>
    <scope>NUCLEOTIDE SEQUENCE</scope>
    <source>
        <strain evidence="3">JCM 17251</strain>
    </source>
</reference>
<dbReference type="InterPro" id="IPR014196">
    <property type="entry name" value="SpoIIM"/>
</dbReference>